<comment type="caution">
    <text evidence="1">The sequence shown here is derived from an EMBL/GenBank/DDBJ whole genome shotgun (WGS) entry which is preliminary data.</text>
</comment>
<keyword evidence="2" id="KW-1185">Reference proteome</keyword>
<sequence>MEMFEHLIFYSLPQVQISLVKADLIPQLVTTLNPQSLSFTEAADIRTYLVYFITRTVSLASQFSLAKLRIEDNDEQQTVRETVLKQVLIPSEKYICPLCTNRFSIIDEDLGRGFLTLLAKLLEISHSYHPTMEFILNMPVFLTIPSRLTFIEYDHSIYYFLLHMIDNQWEWNIKRGPKRPMWKKAQRMLRMEGFEDTIEEKLQNNKNEFDGSNIVSYSIQWNNLQGMNLPKQE</sequence>
<name>A0ABQ9WR93_9EUKA</name>
<accession>A0ABQ9WR93</accession>
<reference evidence="1 2" key="1">
    <citation type="journal article" date="2022" name="bioRxiv">
        <title>Genomics of Preaxostyla Flagellates Illuminates Evolutionary Transitions and the Path Towards Mitochondrial Loss.</title>
        <authorList>
            <person name="Novak L.V.F."/>
            <person name="Treitli S.C."/>
            <person name="Pyrih J."/>
            <person name="Halakuc P."/>
            <person name="Pipaliya S.V."/>
            <person name="Vacek V."/>
            <person name="Brzon O."/>
            <person name="Soukal P."/>
            <person name="Eme L."/>
            <person name="Dacks J.B."/>
            <person name="Karnkowska A."/>
            <person name="Elias M."/>
            <person name="Hampl V."/>
        </authorList>
    </citation>
    <scope>NUCLEOTIDE SEQUENCE [LARGE SCALE GENOMIC DNA]</scope>
    <source>
        <strain evidence="1">NAU3</strain>
        <tissue evidence="1">Gut</tissue>
    </source>
</reference>
<protein>
    <submittedName>
        <fullName evidence="1">Uncharacterized protein</fullName>
    </submittedName>
</protein>
<dbReference type="Proteomes" id="UP001281761">
    <property type="component" value="Unassembled WGS sequence"/>
</dbReference>
<dbReference type="EMBL" id="JARBJD010000441">
    <property type="protein sequence ID" value="KAK2942021.1"/>
    <property type="molecule type" value="Genomic_DNA"/>
</dbReference>
<gene>
    <name evidence="1" type="ORF">BLNAU_23060</name>
</gene>
<evidence type="ECO:0000313" key="1">
    <source>
        <dbReference type="EMBL" id="KAK2942021.1"/>
    </source>
</evidence>
<proteinExistence type="predicted"/>
<organism evidence="1 2">
    <name type="scientific">Blattamonas nauphoetae</name>
    <dbReference type="NCBI Taxonomy" id="2049346"/>
    <lineage>
        <taxon>Eukaryota</taxon>
        <taxon>Metamonada</taxon>
        <taxon>Preaxostyla</taxon>
        <taxon>Oxymonadida</taxon>
        <taxon>Blattamonas</taxon>
    </lineage>
</organism>
<evidence type="ECO:0000313" key="2">
    <source>
        <dbReference type="Proteomes" id="UP001281761"/>
    </source>
</evidence>